<dbReference type="InterPro" id="IPR001851">
    <property type="entry name" value="ABC_transp_permease"/>
</dbReference>
<keyword evidence="6" id="KW-0547">Nucleotide-binding</keyword>
<reference evidence="12 13" key="1">
    <citation type="submission" date="2019-03" db="EMBL/GenBank/DDBJ databases">
        <authorList>
            <consortium name="Pathogen Informatics"/>
        </authorList>
    </citation>
    <scope>NUCLEOTIDE SEQUENCE [LARGE SCALE GENOMIC DNA]</scope>
    <source>
        <strain evidence="12 13">NCTC12126</strain>
    </source>
</reference>
<dbReference type="PANTHER" id="PTHR43790">
    <property type="entry name" value="CARBOHYDRATE TRANSPORT ATP-BINDING PROTEIN MG119-RELATED"/>
    <property type="match status" value="1"/>
</dbReference>
<keyword evidence="2" id="KW-0813">Transport</keyword>
<proteinExistence type="predicted"/>
<feature type="domain" description="ABC transporter" evidence="11">
    <location>
        <begin position="6"/>
        <end position="243"/>
    </location>
</feature>
<feature type="transmembrane region" description="Helical" evidence="10">
    <location>
        <begin position="786"/>
        <end position="804"/>
    </location>
</feature>
<keyword evidence="4 10" id="KW-0812">Transmembrane</keyword>
<dbReference type="EMBL" id="CAADIW010000007">
    <property type="protein sequence ID" value="VFS16864.1"/>
    <property type="molecule type" value="Genomic_DNA"/>
</dbReference>
<evidence type="ECO:0000256" key="3">
    <source>
        <dbReference type="ARBA" id="ARBA00022475"/>
    </source>
</evidence>
<keyword evidence="8 10" id="KW-1133">Transmembrane helix</keyword>
<dbReference type="InterPro" id="IPR017871">
    <property type="entry name" value="ABC_transporter-like_CS"/>
</dbReference>
<evidence type="ECO:0000256" key="4">
    <source>
        <dbReference type="ARBA" id="ARBA00022692"/>
    </source>
</evidence>
<dbReference type="SMART" id="SM00382">
    <property type="entry name" value="AAA"/>
    <property type="match status" value="2"/>
</dbReference>
<feature type="transmembrane region" description="Helical" evidence="10">
    <location>
        <begin position="582"/>
        <end position="602"/>
    </location>
</feature>
<keyword evidence="9 10" id="KW-0472">Membrane</keyword>
<comment type="subcellular location">
    <subcellularLocation>
        <location evidence="1">Cell inner membrane</location>
        <topology evidence="1">Multi-pass membrane protein</topology>
    </subcellularLocation>
</comment>
<evidence type="ECO:0000256" key="5">
    <source>
        <dbReference type="ARBA" id="ARBA00022737"/>
    </source>
</evidence>
<dbReference type="GO" id="GO:0016887">
    <property type="term" value="F:ATP hydrolysis activity"/>
    <property type="evidence" value="ECO:0007669"/>
    <property type="project" value="InterPro"/>
</dbReference>
<dbReference type="PANTHER" id="PTHR43790:SF9">
    <property type="entry name" value="GALACTOFURANOSE TRANSPORTER ATP-BINDING PROTEIN YTFR"/>
    <property type="match status" value="1"/>
</dbReference>
<feature type="transmembrane region" description="Helical" evidence="10">
    <location>
        <begin position="810"/>
        <end position="830"/>
    </location>
</feature>
<name>A0A484WZN5_9ENTR</name>
<evidence type="ECO:0000256" key="2">
    <source>
        <dbReference type="ARBA" id="ARBA00022448"/>
    </source>
</evidence>
<evidence type="ECO:0000256" key="8">
    <source>
        <dbReference type="ARBA" id="ARBA00022989"/>
    </source>
</evidence>
<dbReference type="CDD" id="cd03215">
    <property type="entry name" value="ABC_Carb_Monos_II"/>
    <property type="match status" value="1"/>
</dbReference>
<dbReference type="Pfam" id="PF02653">
    <property type="entry name" value="BPD_transp_2"/>
    <property type="match status" value="1"/>
</dbReference>
<dbReference type="Pfam" id="PF00005">
    <property type="entry name" value="ABC_tran"/>
    <property type="match status" value="2"/>
</dbReference>
<evidence type="ECO:0000259" key="11">
    <source>
        <dbReference type="PROSITE" id="PS50893"/>
    </source>
</evidence>
<keyword evidence="5" id="KW-0677">Repeat</keyword>
<keyword evidence="7" id="KW-0067">ATP-binding</keyword>
<evidence type="ECO:0000256" key="1">
    <source>
        <dbReference type="ARBA" id="ARBA00004429"/>
    </source>
</evidence>
<dbReference type="Proteomes" id="UP000351155">
    <property type="component" value="Unassembled WGS sequence"/>
</dbReference>
<dbReference type="PROSITE" id="PS00211">
    <property type="entry name" value="ABC_TRANSPORTER_1"/>
    <property type="match status" value="1"/>
</dbReference>
<feature type="transmembrane region" description="Helical" evidence="10">
    <location>
        <begin position="555"/>
        <end position="575"/>
    </location>
</feature>
<evidence type="ECO:0000256" key="7">
    <source>
        <dbReference type="ARBA" id="ARBA00022840"/>
    </source>
</evidence>
<protein>
    <submittedName>
        <fullName evidence="12">ABC transporter</fullName>
        <ecNumber evidence="12">3.6.3.17</ecNumber>
    </submittedName>
</protein>
<keyword evidence="12" id="KW-0378">Hydrolase</keyword>
<dbReference type="CDD" id="cd03216">
    <property type="entry name" value="ABC_Carb_Monos_I"/>
    <property type="match status" value="1"/>
</dbReference>
<dbReference type="SUPFAM" id="SSF52540">
    <property type="entry name" value="P-loop containing nucleoside triphosphate hydrolases"/>
    <property type="match status" value="2"/>
</dbReference>
<dbReference type="InterPro" id="IPR050107">
    <property type="entry name" value="ABC_carbohydrate_import_ATPase"/>
</dbReference>
<feature type="transmembrane region" description="Helical" evidence="10">
    <location>
        <begin position="635"/>
        <end position="653"/>
    </location>
</feature>
<dbReference type="GO" id="GO:0005886">
    <property type="term" value="C:plasma membrane"/>
    <property type="evidence" value="ECO:0007669"/>
    <property type="project" value="UniProtKB-SubCell"/>
</dbReference>
<dbReference type="InterPro" id="IPR003593">
    <property type="entry name" value="AAA+_ATPase"/>
</dbReference>
<evidence type="ECO:0000313" key="12">
    <source>
        <dbReference type="EMBL" id="VFS16864.1"/>
    </source>
</evidence>
<keyword evidence="3" id="KW-1003">Cell membrane</keyword>
<feature type="domain" description="ABC transporter" evidence="11">
    <location>
        <begin position="255"/>
        <end position="499"/>
    </location>
</feature>
<dbReference type="GO" id="GO:0005524">
    <property type="term" value="F:ATP binding"/>
    <property type="evidence" value="ECO:0007669"/>
    <property type="project" value="UniProtKB-KW"/>
</dbReference>
<evidence type="ECO:0000256" key="9">
    <source>
        <dbReference type="ARBA" id="ARBA00023136"/>
    </source>
</evidence>
<dbReference type="Gene3D" id="3.40.50.300">
    <property type="entry name" value="P-loop containing nucleotide triphosphate hydrolases"/>
    <property type="match status" value="2"/>
</dbReference>
<dbReference type="EC" id="3.6.3.17" evidence="12"/>
<feature type="transmembrane region" description="Helical" evidence="10">
    <location>
        <begin position="673"/>
        <end position="701"/>
    </location>
</feature>
<gene>
    <name evidence="12" type="primary">rbsA_1</name>
    <name evidence="12" type="ORF">NCTC12126_01566</name>
</gene>
<dbReference type="InterPro" id="IPR027417">
    <property type="entry name" value="P-loop_NTPase"/>
</dbReference>
<sequence>MVSSRLEMRGISLAFSGFQALTRVDFTLAGGSVHALTGANGAGKSTLMAVLCGTHDRYEGEICINNQPVTIREPLDAKRLGIHLVQQEVDVALVPGLSIAENIMLDQLAQPGHRYRWRTIRQQARQALAQLDVSLDVRRTIDGCTLAEKQQILLARALSHHCRFLILDEPTAPLDAHESERLFAVVRRLQQQGIGVVFISHRIHELKAICDTLTVLRDGRLIESGPMADLSGEVIVEKMLGHVLSDIYPPARPPHGDETLLRVEGLHDEALLKDISLHLRKGEILGIAGLAGAGKTELCKALFGATKSRIDRGELNHQPWQPRDPADSVLRGLALVPEERRKEGIFIDEPIGMNLAVTADKTFSRWSLFGHRQAWRWAEEVDLPGLACVRVGRGRCCAALSGGNQQKVAIGKWLRNDASVLIFDEPTKGVDVKAKTDLFQLIDGLAREGKGVIYASGEFAELVGLCDRICVLWDGRIVAEIAGAEAREETLLLLFQPEERRREQGPFSDRGGVGPPADFRFSLPLGHAVDRRRAGGVLWPGVRPASLDPNNIINILRAIAIVTVIAVGVSISLTVGGFDLSVGSTASLANALVISLFVWHGFGTTTSILITLALCTLVGLFNAFLIVILRIPDMLATLASLFVVQGVAMTYSYGGSITENMVLPSGDMAQGTLPAAFSLLGQVPTIVIVMLVVTVLAQLGLSLTTHGRRMYAIGGNPEAARLSGIRTTRYKVAAYVIASLLAGLGGILLASRIGSSQVNAGGGYLMDAVAAAWIGFSLAGSGKPNALGTLVGAVILGVLSNGLVMLSVPYYAMDIIKGLVLAVALAITYIQKR</sequence>
<evidence type="ECO:0000256" key="10">
    <source>
        <dbReference type="SAM" id="Phobius"/>
    </source>
</evidence>
<evidence type="ECO:0000256" key="6">
    <source>
        <dbReference type="ARBA" id="ARBA00022741"/>
    </source>
</evidence>
<dbReference type="AlphaFoldDB" id="A0A484WZN5"/>
<evidence type="ECO:0000313" key="13">
    <source>
        <dbReference type="Proteomes" id="UP000351155"/>
    </source>
</evidence>
<feature type="transmembrane region" description="Helical" evidence="10">
    <location>
        <begin position="762"/>
        <end position="779"/>
    </location>
</feature>
<dbReference type="InterPro" id="IPR003439">
    <property type="entry name" value="ABC_transporter-like_ATP-bd"/>
</dbReference>
<accession>A0A484WZN5</accession>
<dbReference type="GO" id="GO:0022857">
    <property type="term" value="F:transmembrane transporter activity"/>
    <property type="evidence" value="ECO:0007669"/>
    <property type="project" value="InterPro"/>
</dbReference>
<feature type="transmembrane region" description="Helical" evidence="10">
    <location>
        <begin position="608"/>
        <end position="628"/>
    </location>
</feature>
<dbReference type="PROSITE" id="PS50893">
    <property type="entry name" value="ABC_TRANSPORTER_2"/>
    <property type="match status" value="2"/>
</dbReference>
<organism evidence="12 13">
    <name type="scientific">Enterobacter cancerogenus</name>
    <dbReference type="NCBI Taxonomy" id="69218"/>
    <lineage>
        <taxon>Bacteria</taxon>
        <taxon>Pseudomonadati</taxon>
        <taxon>Pseudomonadota</taxon>
        <taxon>Gammaproteobacteria</taxon>
        <taxon>Enterobacterales</taxon>
        <taxon>Enterobacteriaceae</taxon>
        <taxon>Enterobacter</taxon>
        <taxon>Enterobacter cloacae complex</taxon>
    </lineage>
</organism>
<feature type="transmembrane region" description="Helical" evidence="10">
    <location>
        <begin position="732"/>
        <end position="750"/>
    </location>
</feature>
<dbReference type="CDD" id="cd06579">
    <property type="entry name" value="TM_PBP1_transp_AraH_like"/>
    <property type="match status" value="1"/>
</dbReference>